<evidence type="ECO:0000313" key="2">
    <source>
        <dbReference type="Proteomes" id="UP000324832"/>
    </source>
</evidence>
<sequence>MVIYSRMDVDKFLKEFDF</sequence>
<dbReference type="Proteomes" id="UP000324832">
    <property type="component" value="Unassembled WGS sequence"/>
</dbReference>
<keyword evidence="2" id="KW-1185">Reference proteome</keyword>
<accession>A0A5E4QB52</accession>
<gene>
    <name evidence="1" type="ORF">LSINAPIS_LOCUS7187</name>
</gene>
<protein>
    <submittedName>
        <fullName evidence="1">Uncharacterized protein</fullName>
    </submittedName>
</protein>
<reference evidence="1 2" key="1">
    <citation type="submission" date="2017-07" db="EMBL/GenBank/DDBJ databases">
        <authorList>
            <person name="Talla V."/>
            <person name="Backstrom N."/>
        </authorList>
    </citation>
    <scope>NUCLEOTIDE SEQUENCE [LARGE SCALE GENOMIC DNA]</scope>
</reference>
<dbReference type="EMBL" id="FZQP02002326">
    <property type="protein sequence ID" value="VVC95481.1"/>
    <property type="molecule type" value="Genomic_DNA"/>
</dbReference>
<evidence type="ECO:0000313" key="1">
    <source>
        <dbReference type="EMBL" id="VVC95481.1"/>
    </source>
</evidence>
<name>A0A5E4QB52_9NEOP</name>
<proteinExistence type="predicted"/>
<dbReference type="AlphaFoldDB" id="A0A5E4QB52"/>
<organism evidence="1 2">
    <name type="scientific">Leptidea sinapis</name>
    <dbReference type="NCBI Taxonomy" id="189913"/>
    <lineage>
        <taxon>Eukaryota</taxon>
        <taxon>Metazoa</taxon>
        <taxon>Ecdysozoa</taxon>
        <taxon>Arthropoda</taxon>
        <taxon>Hexapoda</taxon>
        <taxon>Insecta</taxon>
        <taxon>Pterygota</taxon>
        <taxon>Neoptera</taxon>
        <taxon>Endopterygota</taxon>
        <taxon>Lepidoptera</taxon>
        <taxon>Glossata</taxon>
        <taxon>Ditrysia</taxon>
        <taxon>Papilionoidea</taxon>
        <taxon>Pieridae</taxon>
        <taxon>Dismorphiinae</taxon>
        <taxon>Leptidea</taxon>
    </lineage>
</organism>